<evidence type="ECO:0000259" key="1">
    <source>
        <dbReference type="Pfam" id="PF08281"/>
    </source>
</evidence>
<dbReference type="InterPro" id="IPR014284">
    <property type="entry name" value="RNA_pol_sigma-70_dom"/>
</dbReference>
<dbReference type="GO" id="GO:0003677">
    <property type="term" value="F:DNA binding"/>
    <property type="evidence" value="ECO:0007669"/>
    <property type="project" value="InterPro"/>
</dbReference>
<reference evidence="3 5" key="2">
    <citation type="submission" date="2019-10" db="EMBL/GenBank/DDBJ databases">
        <authorList>
            <person name="Karimi E."/>
        </authorList>
    </citation>
    <scope>NUCLEOTIDE SEQUENCE [LARGE SCALE GENOMIC DNA]</scope>
    <source>
        <strain evidence="3">Bacillus sp. 71</strain>
    </source>
</reference>
<gene>
    <name evidence="2" type="ORF">B7492_18210</name>
    <name evidence="3" type="ORF">BACI71_90080</name>
</gene>
<evidence type="ECO:0000313" key="4">
    <source>
        <dbReference type="Proteomes" id="UP000192932"/>
    </source>
</evidence>
<evidence type="ECO:0000313" key="5">
    <source>
        <dbReference type="Proteomes" id="UP000437562"/>
    </source>
</evidence>
<feature type="domain" description="RNA polymerase sigma factor 70 region 4 type 2" evidence="1">
    <location>
        <begin position="102"/>
        <end position="149"/>
    </location>
</feature>
<dbReference type="InterPro" id="IPR013324">
    <property type="entry name" value="RNA_pol_sigma_r3/r4-like"/>
</dbReference>
<accession>A0A1W6AB14</accession>
<dbReference type="NCBIfam" id="TIGR02937">
    <property type="entry name" value="sigma70-ECF"/>
    <property type="match status" value="1"/>
</dbReference>
<dbReference type="EMBL" id="CP020743">
    <property type="protein sequence ID" value="ARJ22994.1"/>
    <property type="molecule type" value="Genomic_DNA"/>
</dbReference>
<dbReference type="InterPro" id="IPR036388">
    <property type="entry name" value="WH-like_DNA-bd_sf"/>
</dbReference>
<dbReference type="Gene3D" id="1.10.10.10">
    <property type="entry name" value="Winged helix-like DNA-binding domain superfamily/Winged helix DNA-binding domain"/>
    <property type="match status" value="1"/>
</dbReference>
<dbReference type="EMBL" id="CABWMC010000034">
    <property type="protein sequence ID" value="VXC86800.1"/>
    <property type="molecule type" value="Genomic_DNA"/>
</dbReference>
<dbReference type="Proteomes" id="UP000437562">
    <property type="component" value="Unassembled WGS sequence"/>
</dbReference>
<evidence type="ECO:0000313" key="3">
    <source>
        <dbReference type="EMBL" id="VXC86800.1"/>
    </source>
</evidence>
<dbReference type="AlphaFoldDB" id="A0A1W6AB14"/>
<evidence type="ECO:0000313" key="2">
    <source>
        <dbReference type="EMBL" id="ARJ22994.1"/>
    </source>
</evidence>
<protein>
    <submittedName>
        <fullName evidence="2">RNA polymerase subunit sigma-24</fullName>
    </submittedName>
</protein>
<dbReference type="RefSeq" id="WP_085312005.1">
    <property type="nucleotide sequence ID" value="NZ_CP020743.1"/>
</dbReference>
<dbReference type="SUPFAM" id="SSF88659">
    <property type="entry name" value="Sigma3 and sigma4 domains of RNA polymerase sigma factors"/>
    <property type="match status" value="1"/>
</dbReference>
<name>A0A1W6AB14_BACMY</name>
<dbReference type="NCBIfam" id="NF005385">
    <property type="entry name" value="PRK06930.1"/>
    <property type="match status" value="1"/>
</dbReference>
<dbReference type="Pfam" id="PF08281">
    <property type="entry name" value="Sigma70_r4_2"/>
    <property type="match status" value="1"/>
</dbReference>
<sequence length="166" mass="19807">MRDLIIQYKETLCKLERAKISAKEEEIKILTSMISDVTYALEWMKNAKMPGNRRGIERRAAYQREKSYDSLLMQRYFRSTDTTYEWDDENKESIISEWERIKLEDALSTLTKYEREIYIMSRGRGITQEKIAKYLNVSRSTIKTILYRSEIKIAKQVRESLFCESS</sequence>
<dbReference type="GO" id="GO:0006352">
    <property type="term" value="P:DNA-templated transcription initiation"/>
    <property type="evidence" value="ECO:0007669"/>
    <property type="project" value="InterPro"/>
</dbReference>
<organism evidence="2 4">
    <name type="scientific">Bacillus mycoides</name>
    <dbReference type="NCBI Taxonomy" id="1405"/>
    <lineage>
        <taxon>Bacteria</taxon>
        <taxon>Bacillati</taxon>
        <taxon>Bacillota</taxon>
        <taxon>Bacilli</taxon>
        <taxon>Bacillales</taxon>
        <taxon>Bacillaceae</taxon>
        <taxon>Bacillus</taxon>
        <taxon>Bacillus cereus group</taxon>
    </lineage>
</organism>
<accession>A0A654C0Z7</accession>
<dbReference type="InterPro" id="IPR013249">
    <property type="entry name" value="RNA_pol_sigma70_r4_t2"/>
</dbReference>
<dbReference type="GO" id="GO:0016987">
    <property type="term" value="F:sigma factor activity"/>
    <property type="evidence" value="ECO:0007669"/>
    <property type="project" value="InterPro"/>
</dbReference>
<dbReference type="Proteomes" id="UP000192932">
    <property type="component" value="Chromosome"/>
</dbReference>
<reference evidence="2 4" key="1">
    <citation type="submission" date="2017-04" db="EMBL/GenBank/DDBJ databases">
        <title>The Characteristic of a Fine Plant Growth-Promoting Rhizobacteria Bacillus mycoides Gnyt1 and its Whole Genome Sequencing Analysis.</title>
        <authorList>
            <person name="Li J.H."/>
            <person name="Yao T."/>
        </authorList>
    </citation>
    <scope>NUCLEOTIDE SEQUENCE [LARGE SCALE GENOMIC DNA]</scope>
    <source>
        <strain evidence="2 4">Gnyt1</strain>
    </source>
</reference>
<proteinExistence type="predicted"/>
<dbReference type="CDD" id="cd06171">
    <property type="entry name" value="Sigma70_r4"/>
    <property type="match status" value="1"/>
</dbReference>